<sequence length="670" mass="74066">MSCIVKNTMAEMRNLSASEIADLQNGLYQGVCLLGYYVKRDTPGPIIYHLSATTNADDGGSVIVTGGIKLEHNFAHDLDVRYFGVKGNGTYDDTSFVLSYFNYANQNNLFWVIPGGFKVVVKNPFEIKTSGRCDGKFILTKESSDVTITVARKNEGEELDISSWNEDKMTRGSLDVNFTNSGLANLHFKSTEILIERDGVSGDPYLKKEFIRSNDGKLTTPLVCTYNNKENLTVTKYIVEEAVIIDNLNIETAVNLNVDCYLLITRDNVTLNNPKIINAINNVGAVAMEIEKCADIIINSPFIEGFNKDGVGYGIANYESIGVVVNDGNVIQCRHGYTGRNSVDVNINRGVWEEGIDDHWTDRFTVNETIVKTGKALAAFQFAGNDVTLNSPIVNGSARMFFGIRLDTPSLGGIVNINNPVFTAYNVDGKEKEKDIYLFSFTTPWGKSDLPEYTGKLTLPESLNIINPIINTDADIVRGFFLGILNQPYTNLKNLKITDTILNARPETDYTAVLIIKDSVNQKLYDTNIEITGRLTTNAGVTTCVYLNSINHTTYNRRANIYLSNCFGYERIVFSGANLGTLIMDGGDINSFNTDHADASLANCNIQFKNVEWKGGTIDHLTHALFQNCVFTGNYIFPSADSVSWANNVKYSTVTGLPLNIVNNMKPPFA</sequence>
<protein>
    <submittedName>
        <fullName evidence="1">Uncharacterized protein</fullName>
    </submittedName>
</protein>
<accession>A0A135WE92</accession>
<dbReference type="AlphaFoldDB" id="A0A135WE92"/>
<comment type="caution">
    <text evidence="1">The sequence shown here is derived from an EMBL/GenBank/DDBJ whole genome shotgun (WGS) entry which is preliminary data.</text>
</comment>
<proteinExistence type="predicted"/>
<dbReference type="Proteomes" id="UP000070513">
    <property type="component" value="Unassembled WGS sequence"/>
</dbReference>
<evidence type="ECO:0000313" key="1">
    <source>
        <dbReference type="EMBL" id="KXH83233.1"/>
    </source>
</evidence>
<dbReference type="EMBL" id="LPUR01000011">
    <property type="protein sequence ID" value="KXH83233.1"/>
    <property type="molecule type" value="Genomic_DNA"/>
</dbReference>
<reference evidence="2" key="1">
    <citation type="submission" date="2015-12" db="EMBL/GenBank/DDBJ databases">
        <title>Genome sequence of a biocontrol rhizobacterium Chryseobacterium kwangjuense strain KJ1R5 isolated from pepper (Capsicum annuum L.).</title>
        <authorList>
            <person name="Jeong J.-J."/>
            <person name="Park H."/>
            <person name="Mannaa M."/>
            <person name="Sang M.K."/>
            <person name="Choi I.-G."/>
            <person name="Kim K.D."/>
        </authorList>
    </citation>
    <scope>NUCLEOTIDE SEQUENCE [LARGE SCALE GENOMIC DNA]</scope>
    <source>
        <strain evidence="2">KJ1R5</strain>
    </source>
</reference>
<name>A0A135WE92_9FLAO</name>
<evidence type="ECO:0000313" key="2">
    <source>
        <dbReference type="Proteomes" id="UP000070513"/>
    </source>
</evidence>
<gene>
    <name evidence="1" type="ORF">AU378_12500</name>
</gene>
<dbReference type="RefSeq" id="WP_062651593.1">
    <property type="nucleotide sequence ID" value="NZ_LPUR01000011.1"/>
</dbReference>
<organism evidence="1 2">
    <name type="scientific">Chryseobacterium kwangjuense</name>
    <dbReference type="NCBI Taxonomy" id="267125"/>
    <lineage>
        <taxon>Bacteria</taxon>
        <taxon>Pseudomonadati</taxon>
        <taxon>Bacteroidota</taxon>
        <taxon>Flavobacteriia</taxon>
        <taxon>Flavobacteriales</taxon>
        <taxon>Weeksellaceae</taxon>
        <taxon>Chryseobacterium group</taxon>
        <taxon>Chryseobacterium</taxon>
    </lineage>
</organism>
<reference evidence="1 2" key="2">
    <citation type="journal article" date="2016" name="Genome Announc.">
        <title>Draft Genome Sequence of a Biocontrol Rhizobacterium, Chryseobacterium kwangjuense Strain KJ1R5, Isolated from Pepper (Capsicum annuum).</title>
        <authorList>
            <person name="Jeong J.J."/>
            <person name="Park H."/>
            <person name="Park B.H."/>
            <person name="Mannaa M."/>
            <person name="Sang M.K."/>
            <person name="Choi I.G."/>
            <person name="Kim K.D."/>
        </authorList>
    </citation>
    <scope>NUCLEOTIDE SEQUENCE [LARGE SCALE GENOMIC DNA]</scope>
    <source>
        <strain evidence="1 2">KJ1R5</strain>
    </source>
</reference>
<dbReference type="OrthoDB" id="1211532at2"/>